<keyword evidence="5" id="KW-0645">Protease</keyword>
<dbReference type="Gramene" id="EOY29278">
    <property type="protein sequence ID" value="EOY29278"/>
    <property type="gene ID" value="TCM_036868"/>
</dbReference>
<organism evidence="5 6">
    <name type="scientific">Theobroma cacao</name>
    <name type="common">Cacao</name>
    <name type="synonym">Cocoa</name>
    <dbReference type="NCBI Taxonomy" id="3641"/>
    <lineage>
        <taxon>Eukaryota</taxon>
        <taxon>Viridiplantae</taxon>
        <taxon>Streptophyta</taxon>
        <taxon>Embryophyta</taxon>
        <taxon>Tracheophyta</taxon>
        <taxon>Spermatophyta</taxon>
        <taxon>Magnoliopsida</taxon>
        <taxon>eudicotyledons</taxon>
        <taxon>Gunneridae</taxon>
        <taxon>Pentapetalae</taxon>
        <taxon>rosids</taxon>
        <taxon>malvids</taxon>
        <taxon>Malvales</taxon>
        <taxon>Malvaceae</taxon>
        <taxon>Byttnerioideae</taxon>
        <taxon>Theobroma</taxon>
    </lineage>
</organism>
<feature type="active site" evidence="2">
    <location>
        <position position="326"/>
    </location>
</feature>
<dbReference type="InterPro" id="IPR001461">
    <property type="entry name" value="Aspartic_peptidase_A1"/>
</dbReference>
<evidence type="ECO:0000313" key="6">
    <source>
        <dbReference type="Proteomes" id="UP000026915"/>
    </source>
</evidence>
<keyword evidence="5" id="KW-0378">Hydrolase</keyword>
<dbReference type="PROSITE" id="PS51767">
    <property type="entry name" value="PEPTIDASE_A1"/>
    <property type="match status" value="1"/>
</dbReference>
<sequence>MTGSSALMAIGHIFFCYILFFSFHANKPFVYGTGVVEKQKSRALPGPARGLKVFHRFGPSSPSGHKKSSATSSRVLVQDERRVKDFYSTIYNRERNVRIRAHDPHFGHTVGAGNYIIEVRLGTPARTFNLILDTGSYATWVRCQPCLQGRCPEQQEKMYYPSCSSTYLKAPCWPSCNYSQSYYDKSYSSGFFVLDTLAIEPFQVPNFAFLCAQNYSESFGEASGILALGQGSTSTSEPFGVYSLVSQTATTFDKVFCHCLPTAENSAGYVYFGKEALEKCQNSGTYTPLLTNPGNPSLYYVNLIAITIGKQRLEMPSVSSPRTIIDSGTVISRLPSSVYSKLSSEFKELMSNYPVASSDGILDTCYDLQGHYNYTIPKMVLHFENLDVNLDQIAVTWRRENSSRVCLAFAGADDLTIIGSEQLQKLNVLYNIQDRKVGIEPGNC</sequence>
<dbReference type="eggNOG" id="KOG1339">
    <property type="taxonomic scope" value="Eukaryota"/>
</dbReference>
<feature type="domain" description="Peptidase A1" evidence="4">
    <location>
        <begin position="115"/>
        <end position="440"/>
    </location>
</feature>
<dbReference type="InterPro" id="IPR033121">
    <property type="entry name" value="PEPTIDASE_A1"/>
</dbReference>
<dbReference type="HOGENOM" id="CLU_005738_5_2_1"/>
<dbReference type="GO" id="GO:0006508">
    <property type="term" value="P:proteolysis"/>
    <property type="evidence" value="ECO:0007669"/>
    <property type="project" value="UniProtKB-KW"/>
</dbReference>
<feature type="transmembrane region" description="Helical" evidence="3">
    <location>
        <begin position="6"/>
        <end position="23"/>
    </location>
</feature>
<dbReference type="Proteomes" id="UP000026915">
    <property type="component" value="Chromosome 9"/>
</dbReference>
<gene>
    <name evidence="5" type="ORF">TCM_036868</name>
</gene>
<evidence type="ECO:0000256" key="1">
    <source>
        <dbReference type="ARBA" id="ARBA00007447"/>
    </source>
</evidence>
<name>A0A061GIP5_THECC</name>
<dbReference type="InParanoid" id="A0A061GIP5"/>
<evidence type="ECO:0000256" key="3">
    <source>
        <dbReference type="SAM" id="Phobius"/>
    </source>
</evidence>
<dbReference type="GO" id="GO:0004190">
    <property type="term" value="F:aspartic-type endopeptidase activity"/>
    <property type="evidence" value="ECO:0007669"/>
    <property type="project" value="InterPro"/>
</dbReference>
<accession>A0A061GIP5</accession>
<reference evidence="5 6" key="1">
    <citation type="journal article" date="2013" name="Genome Biol.">
        <title>The genome sequence of the most widely cultivated cacao type and its use to identify candidate genes regulating pod color.</title>
        <authorList>
            <person name="Motamayor J.C."/>
            <person name="Mockaitis K."/>
            <person name="Schmutz J."/>
            <person name="Haiminen N."/>
            <person name="Iii D.L."/>
            <person name="Cornejo O."/>
            <person name="Findley S.D."/>
            <person name="Zheng P."/>
            <person name="Utro F."/>
            <person name="Royaert S."/>
            <person name="Saski C."/>
            <person name="Jenkins J."/>
            <person name="Podicheti R."/>
            <person name="Zhao M."/>
            <person name="Scheffler B.E."/>
            <person name="Stack J.C."/>
            <person name="Feltus F.A."/>
            <person name="Mustiga G.M."/>
            <person name="Amores F."/>
            <person name="Phillips W."/>
            <person name="Marelli J.P."/>
            <person name="May G.D."/>
            <person name="Shapiro H."/>
            <person name="Ma J."/>
            <person name="Bustamante C.D."/>
            <person name="Schnell R.J."/>
            <person name="Main D."/>
            <person name="Gilbert D."/>
            <person name="Parida L."/>
            <person name="Kuhn D.N."/>
        </authorList>
    </citation>
    <scope>NUCLEOTIDE SEQUENCE [LARGE SCALE GENOMIC DNA]</scope>
    <source>
        <strain evidence="6">cv. Matina 1-6</strain>
    </source>
</reference>
<evidence type="ECO:0000313" key="5">
    <source>
        <dbReference type="EMBL" id="EOY29278.1"/>
    </source>
</evidence>
<dbReference type="OMA" id="GNDDMSQ"/>
<dbReference type="PANTHER" id="PTHR13683:SF806">
    <property type="entry name" value="EUKARYOTIC ASPARTYL PROTEASE FAMILY PROTEIN"/>
    <property type="match status" value="1"/>
</dbReference>
<comment type="similarity">
    <text evidence="1">Belongs to the peptidase A1 family.</text>
</comment>
<protein>
    <submittedName>
        <fullName evidence="5">Eukaryotic aspartyl protease family protein</fullName>
    </submittedName>
</protein>
<dbReference type="EMBL" id="CM001887">
    <property type="protein sequence ID" value="EOY29278.1"/>
    <property type="molecule type" value="Genomic_DNA"/>
</dbReference>
<dbReference type="MEROPS" id="A01.050"/>
<evidence type="ECO:0000256" key="2">
    <source>
        <dbReference type="PIRSR" id="PIRSR601461-1"/>
    </source>
</evidence>
<keyword evidence="3" id="KW-0472">Membrane</keyword>
<keyword evidence="6" id="KW-1185">Reference proteome</keyword>
<dbReference type="Pfam" id="PF00026">
    <property type="entry name" value="Asp"/>
    <property type="match status" value="1"/>
</dbReference>
<keyword evidence="3" id="KW-1133">Transmembrane helix</keyword>
<keyword evidence="3" id="KW-0812">Transmembrane</keyword>
<dbReference type="InterPro" id="IPR021109">
    <property type="entry name" value="Peptidase_aspartic_dom_sf"/>
</dbReference>
<dbReference type="Gene3D" id="2.40.70.10">
    <property type="entry name" value="Acid Proteases"/>
    <property type="match status" value="2"/>
</dbReference>
<proteinExistence type="inferred from homology"/>
<evidence type="ECO:0000259" key="4">
    <source>
        <dbReference type="PROSITE" id="PS51767"/>
    </source>
</evidence>
<dbReference type="AlphaFoldDB" id="A0A061GIP5"/>
<dbReference type="SUPFAM" id="SSF50630">
    <property type="entry name" value="Acid proteases"/>
    <property type="match status" value="1"/>
</dbReference>
<dbReference type="PANTHER" id="PTHR13683">
    <property type="entry name" value="ASPARTYL PROTEASES"/>
    <property type="match status" value="1"/>
</dbReference>
<feature type="active site" evidence="2">
    <location>
        <position position="133"/>
    </location>
</feature>